<accession>A0A3Q7GK57</accession>
<evidence type="ECO:0000256" key="1">
    <source>
        <dbReference type="SAM" id="Phobius"/>
    </source>
</evidence>
<evidence type="ECO:0000313" key="3">
    <source>
        <dbReference type="Proteomes" id="UP000004994"/>
    </source>
</evidence>
<dbReference type="InParanoid" id="A0A3Q7GK57"/>
<name>A0A3Q7GK57_SOLLC</name>
<reference evidence="2" key="2">
    <citation type="submission" date="2019-01" db="UniProtKB">
        <authorList>
            <consortium name="EnsemblPlants"/>
        </authorList>
    </citation>
    <scope>IDENTIFICATION</scope>
    <source>
        <strain evidence="2">cv. Heinz 1706</strain>
    </source>
</reference>
<evidence type="ECO:0000313" key="2">
    <source>
        <dbReference type="EnsemblPlants" id="Solyc05g041390.1.1.1"/>
    </source>
</evidence>
<reference evidence="2" key="1">
    <citation type="journal article" date="2012" name="Nature">
        <title>The tomato genome sequence provides insights into fleshy fruit evolution.</title>
        <authorList>
            <consortium name="Tomato Genome Consortium"/>
        </authorList>
    </citation>
    <scope>NUCLEOTIDE SEQUENCE [LARGE SCALE GENOMIC DNA]</scope>
    <source>
        <strain evidence="2">cv. Heinz 1706</strain>
    </source>
</reference>
<organism evidence="2">
    <name type="scientific">Solanum lycopersicum</name>
    <name type="common">Tomato</name>
    <name type="synonym">Lycopersicon esculentum</name>
    <dbReference type="NCBI Taxonomy" id="4081"/>
    <lineage>
        <taxon>Eukaryota</taxon>
        <taxon>Viridiplantae</taxon>
        <taxon>Streptophyta</taxon>
        <taxon>Embryophyta</taxon>
        <taxon>Tracheophyta</taxon>
        <taxon>Spermatophyta</taxon>
        <taxon>Magnoliopsida</taxon>
        <taxon>eudicotyledons</taxon>
        <taxon>Gunneridae</taxon>
        <taxon>Pentapetalae</taxon>
        <taxon>asterids</taxon>
        <taxon>lamiids</taxon>
        <taxon>Solanales</taxon>
        <taxon>Solanaceae</taxon>
        <taxon>Solanoideae</taxon>
        <taxon>Solaneae</taxon>
        <taxon>Solanum</taxon>
        <taxon>Solanum subgen. Lycopersicon</taxon>
    </lineage>
</organism>
<protein>
    <recommendedName>
        <fullName evidence="4">Transmembrane protein</fullName>
    </recommendedName>
</protein>
<keyword evidence="1" id="KW-1133">Transmembrane helix</keyword>
<feature type="transmembrane region" description="Helical" evidence="1">
    <location>
        <begin position="46"/>
        <end position="66"/>
    </location>
</feature>
<keyword evidence="1" id="KW-0472">Membrane</keyword>
<sequence length="138" mass="16099">MEENRERGEWRGDAASLVHCLAPIHQNFEPLVGVTRSSKRKRKRRWGFSIDLAVCGDAMVMCFLVVLGGLKGHFRWLLSCKTMLKFMVIVFVIHWFEMWWQFGVILAEVLAWVLIGKEKKSPKGVWWYGCVDGEKNRQ</sequence>
<dbReference type="Proteomes" id="UP000004994">
    <property type="component" value="Chromosome 5"/>
</dbReference>
<dbReference type="AlphaFoldDB" id="A0A3Q7GK57"/>
<keyword evidence="3" id="KW-1185">Reference proteome</keyword>
<dbReference type="Gramene" id="Solyc05g041390.1.1">
    <property type="protein sequence ID" value="Solyc05g041390.1.1.1"/>
    <property type="gene ID" value="Solyc05g041390.1"/>
</dbReference>
<dbReference type="EnsemblPlants" id="Solyc05g041390.1.1">
    <property type="protein sequence ID" value="Solyc05g041390.1.1.1"/>
    <property type="gene ID" value="Solyc05g041390.1"/>
</dbReference>
<evidence type="ECO:0008006" key="4">
    <source>
        <dbReference type="Google" id="ProtNLM"/>
    </source>
</evidence>
<feature type="transmembrane region" description="Helical" evidence="1">
    <location>
        <begin position="86"/>
        <end position="115"/>
    </location>
</feature>
<proteinExistence type="predicted"/>
<dbReference type="PaxDb" id="4081-Solyc05g041390.1.1"/>
<keyword evidence="1" id="KW-0812">Transmembrane</keyword>